<dbReference type="AlphaFoldDB" id="A0A0A9GJD5"/>
<accession>A0A0A9GJD5</accession>
<feature type="compositionally biased region" description="Low complexity" evidence="1">
    <location>
        <begin position="10"/>
        <end position="24"/>
    </location>
</feature>
<protein>
    <submittedName>
        <fullName evidence="2">Uncharacterized protein</fullName>
    </submittedName>
</protein>
<reference evidence="2" key="1">
    <citation type="submission" date="2014-09" db="EMBL/GenBank/DDBJ databases">
        <authorList>
            <person name="Magalhaes I.L.F."/>
            <person name="Oliveira U."/>
            <person name="Santos F.R."/>
            <person name="Vidigal T.H.D.A."/>
            <person name="Brescovit A.D."/>
            <person name="Santos A.J."/>
        </authorList>
    </citation>
    <scope>NUCLEOTIDE SEQUENCE</scope>
    <source>
        <tissue evidence="2">Shoot tissue taken approximately 20 cm above the soil surface</tissue>
    </source>
</reference>
<reference evidence="2" key="2">
    <citation type="journal article" date="2015" name="Data Brief">
        <title>Shoot transcriptome of the giant reed, Arundo donax.</title>
        <authorList>
            <person name="Barrero R.A."/>
            <person name="Guerrero F.D."/>
            <person name="Moolhuijzen P."/>
            <person name="Goolsby J.A."/>
            <person name="Tidwell J."/>
            <person name="Bellgard S.E."/>
            <person name="Bellgard M.I."/>
        </authorList>
    </citation>
    <scope>NUCLEOTIDE SEQUENCE</scope>
    <source>
        <tissue evidence="2">Shoot tissue taken approximately 20 cm above the soil surface</tissue>
    </source>
</reference>
<organism evidence="2">
    <name type="scientific">Arundo donax</name>
    <name type="common">Giant reed</name>
    <name type="synonym">Donax arundinaceus</name>
    <dbReference type="NCBI Taxonomy" id="35708"/>
    <lineage>
        <taxon>Eukaryota</taxon>
        <taxon>Viridiplantae</taxon>
        <taxon>Streptophyta</taxon>
        <taxon>Embryophyta</taxon>
        <taxon>Tracheophyta</taxon>
        <taxon>Spermatophyta</taxon>
        <taxon>Magnoliopsida</taxon>
        <taxon>Liliopsida</taxon>
        <taxon>Poales</taxon>
        <taxon>Poaceae</taxon>
        <taxon>PACMAD clade</taxon>
        <taxon>Arundinoideae</taxon>
        <taxon>Arundineae</taxon>
        <taxon>Arundo</taxon>
    </lineage>
</organism>
<feature type="region of interest" description="Disordered" evidence="1">
    <location>
        <begin position="1"/>
        <end position="36"/>
    </location>
</feature>
<sequence length="36" mass="3612">MAGNGPLRGAQKSSAAVSSEQASEGGRQARSLQRPA</sequence>
<name>A0A0A9GJD5_ARUDO</name>
<proteinExistence type="predicted"/>
<evidence type="ECO:0000313" key="2">
    <source>
        <dbReference type="EMBL" id="JAE24587.1"/>
    </source>
</evidence>
<evidence type="ECO:0000256" key="1">
    <source>
        <dbReference type="SAM" id="MobiDB-lite"/>
    </source>
</evidence>
<dbReference type="EMBL" id="GBRH01173309">
    <property type="protein sequence ID" value="JAE24587.1"/>
    <property type="molecule type" value="Transcribed_RNA"/>
</dbReference>